<feature type="transmembrane region" description="Helical" evidence="10">
    <location>
        <begin position="338"/>
        <end position="358"/>
    </location>
</feature>
<feature type="transmembrane region" description="Helical" evidence="10">
    <location>
        <begin position="88"/>
        <end position="107"/>
    </location>
</feature>
<feature type="transmembrane region" description="Helical" evidence="10">
    <location>
        <begin position="184"/>
        <end position="209"/>
    </location>
</feature>
<dbReference type="Pfam" id="PF07690">
    <property type="entry name" value="MFS_1"/>
    <property type="match status" value="1"/>
</dbReference>
<dbReference type="PANTHER" id="PTHR43528">
    <property type="entry name" value="ALPHA-KETOGLUTARATE PERMEASE"/>
    <property type="match status" value="1"/>
</dbReference>
<feature type="domain" description="Major facilitator superfamily (MFS) profile" evidence="11">
    <location>
        <begin position="48"/>
        <end position="453"/>
    </location>
</feature>
<feature type="transmembrane region" description="Helical" evidence="10">
    <location>
        <begin position="364"/>
        <end position="385"/>
    </location>
</feature>
<evidence type="ECO:0000256" key="3">
    <source>
        <dbReference type="ARBA" id="ARBA00022448"/>
    </source>
</evidence>
<reference evidence="12 13" key="1">
    <citation type="submission" date="2024-10" db="EMBL/GenBank/DDBJ databases">
        <title>The Natural Products Discovery Center: Release of the First 8490 Sequenced Strains for Exploring Actinobacteria Biosynthetic Diversity.</title>
        <authorList>
            <person name="Kalkreuter E."/>
            <person name="Kautsar S.A."/>
            <person name="Yang D."/>
            <person name="Bader C.D."/>
            <person name="Teijaro C.N."/>
            <person name="Fluegel L."/>
            <person name="Davis C.M."/>
            <person name="Simpson J.R."/>
            <person name="Lauterbach L."/>
            <person name="Steele A.D."/>
            <person name="Gui C."/>
            <person name="Meng S."/>
            <person name="Li G."/>
            <person name="Viehrig K."/>
            <person name="Ye F."/>
            <person name="Su P."/>
            <person name="Kiefer A.F."/>
            <person name="Nichols A."/>
            <person name="Cepeda A.J."/>
            <person name="Yan W."/>
            <person name="Fan B."/>
            <person name="Jiang Y."/>
            <person name="Adhikari A."/>
            <person name="Zheng C.-J."/>
            <person name="Schuster L."/>
            <person name="Cowan T.M."/>
            <person name="Smanski M.J."/>
            <person name="Chevrette M.G."/>
            <person name="De Carvalho L.P.S."/>
            <person name="Shen B."/>
        </authorList>
    </citation>
    <scope>NUCLEOTIDE SEQUENCE [LARGE SCALE GENOMIC DNA]</scope>
    <source>
        <strain evidence="12 13">NPDC053346</strain>
    </source>
</reference>
<dbReference type="RefSeq" id="WP_399611242.1">
    <property type="nucleotide sequence ID" value="NZ_JBITYT010000002.1"/>
</dbReference>
<dbReference type="PANTHER" id="PTHR43528:SF1">
    <property type="entry name" value="ALPHA-KETOGLUTARATE PERMEASE"/>
    <property type="match status" value="1"/>
</dbReference>
<dbReference type="InterPro" id="IPR011701">
    <property type="entry name" value="MFS"/>
</dbReference>
<dbReference type="InterPro" id="IPR020846">
    <property type="entry name" value="MFS_dom"/>
</dbReference>
<dbReference type="PROSITE" id="PS50850">
    <property type="entry name" value="MFS"/>
    <property type="match status" value="1"/>
</dbReference>
<keyword evidence="4" id="KW-1003">Cell membrane</keyword>
<dbReference type="Gene3D" id="1.20.1250.20">
    <property type="entry name" value="MFS general substrate transporter like domains"/>
    <property type="match status" value="1"/>
</dbReference>
<feature type="transmembrane region" description="Helical" evidence="10">
    <location>
        <begin position="119"/>
        <end position="138"/>
    </location>
</feature>
<evidence type="ECO:0000256" key="4">
    <source>
        <dbReference type="ARBA" id="ARBA00022475"/>
    </source>
</evidence>
<feature type="transmembrane region" description="Helical" evidence="10">
    <location>
        <begin position="49"/>
        <end position="68"/>
    </location>
</feature>
<dbReference type="SUPFAM" id="SSF103473">
    <property type="entry name" value="MFS general substrate transporter"/>
    <property type="match status" value="1"/>
</dbReference>
<feature type="transmembrane region" description="Helical" evidence="10">
    <location>
        <begin position="397"/>
        <end position="418"/>
    </location>
</feature>
<feature type="transmembrane region" description="Helical" evidence="10">
    <location>
        <begin position="309"/>
        <end position="326"/>
    </location>
</feature>
<evidence type="ECO:0000256" key="8">
    <source>
        <dbReference type="ARBA" id="ARBA00023136"/>
    </source>
</evidence>
<keyword evidence="5 10" id="KW-0812">Transmembrane</keyword>
<dbReference type="PROSITE" id="PS00217">
    <property type="entry name" value="SUGAR_TRANSPORT_2"/>
    <property type="match status" value="1"/>
</dbReference>
<evidence type="ECO:0000256" key="10">
    <source>
        <dbReference type="SAM" id="Phobius"/>
    </source>
</evidence>
<evidence type="ECO:0000256" key="7">
    <source>
        <dbReference type="ARBA" id="ARBA00022989"/>
    </source>
</evidence>
<evidence type="ECO:0000256" key="2">
    <source>
        <dbReference type="ARBA" id="ARBA00008240"/>
    </source>
</evidence>
<keyword evidence="8 10" id="KW-0472">Membrane</keyword>
<comment type="similarity">
    <text evidence="2">Belongs to the major facilitator superfamily. Metabolite:H+ Symporter (MHS) family (TC 2.A.1.6) family.</text>
</comment>
<dbReference type="EMBL" id="JBITYT010000002">
    <property type="protein sequence ID" value="MFI9118859.1"/>
    <property type="molecule type" value="Genomic_DNA"/>
</dbReference>
<sequence length="460" mass="46629">MSTSEIGTGAVPPAGTKVPEAPSPAGGTPGPVVPAGEAPAPARKPRRELLAASVGSVVEAYDWTIYGVLAPYFAEQLFPGSSPTARLIAAYLGFALGFLVRPLGSVVIGRLTDTRGRRFGLTLTVGLIAAGSLLLAVIPGHASIGIAAPLLVVAARLVQGLSVGAENPSAAAYVTETAPGRSRYFYSAVSYGGVVLGSALSFVVLAVLLGVFGEAGVEDGAWRLAFAFGALLGLTALWIRRGAAESEVFAEEAGKRGGASPWPVLRAHLGPLSVVFAITSGATTVFYFLTVDFPAYAADAGAATKEEASGALLLGMVALLGGMLAAGRAADRFGALPVLRTGFAGLALGSVPLLAGMVAGRVPVPVVTVALLFLLALPLAVSNVFAGQLFPPAVRAVAVGLPAALAISLFGGTFPALAEWLRSTGHGGWVPWWPAITCAAALLASWGVREHPRPDTPVSE</sequence>
<keyword evidence="3" id="KW-0813">Transport</keyword>
<proteinExistence type="inferred from homology"/>
<comment type="caution">
    <text evidence="12">The sequence shown here is derived from an EMBL/GenBank/DDBJ whole genome shotgun (WGS) entry which is preliminary data.</text>
</comment>
<evidence type="ECO:0000256" key="6">
    <source>
        <dbReference type="ARBA" id="ARBA00022847"/>
    </source>
</evidence>
<gene>
    <name evidence="12" type="ORF">ACIGW0_05525</name>
</gene>
<feature type="region of interest" description="Disordered" evidence="9">
    <location>
        <begin position="1"/>
        <end position="40"/>
    </location>
</feature>
<keyword evidence="7 10" id="KW-1133">Transmembrane helix</keyword>
<feature type="transmembrane region" description="Helical" evidence="10">
    <location>
        <begin position="430"/>
        <end position="448"/>
    </location>
</feature>
<comment type="subcellular location">
    <subcellularLocation>
        <location evidence="1">Cell membrane</location>
        <topology evidence="1">Multi-pass membrane protein</topology>
    </subcellularLocation>
</comment>
<protein>
    <submittedName>
        <fullName evidence="12">MFS transporter</fullName>
    </submittedName>
</protein>
<name>A0ABW8CMU1_STRBI</name>
<dbReference type="InterPro" id="IPR036259">
    <property type="entry name" value="MFS_trans_sf"/>
</dbReference>
<evidence type="ECO:0000256" key="9">
    <source>
        <dbReference type="SAM" id="MobiDB-lite"/>
    </source>
</evidence>
<dbReference type="InterPro" id="IPR051084">
    <property type="entry name" value="H+-coupled_symporters"/>
</dbReference>
<evidence type="ECO:0000313" key="13">
    <source>
        <dbReference type="Proteomes" id="UP001614391"/>
    </source>
</evidence>
<evidence type="ECO:0000259" key="11">
    <source>
        <dbReference type="PROSITE" id="PS50850"/>
    </source>
</evidence>
<keyword evidence="6" id="KW-0769">Symport</keyword>
<keyword evidence="13" id="KW-1185">Reference proteome</keyword>
<organism evidence="12 13">
    <name type="scientific">Streptomyces bikiniensis</name>
    <dbReference type="NCBI Taxonomy" id="1896"/>
    <lineage>
        <taxon>Bacteria</taxon>
        <taxon>Bacillati</taxon>
        <taxon>Actinomycetota</taxon>
        <taxon>Actinomycetes</taxon>
        <taxon>Kitasatosporales</taxon>
        <taxon>Streptomycetaceae</taxon>
        <taxon>Streptomyces</taxon>
    </lineage>
</organism>
<evidence type="ECO:0000313" key="12">
    <source>
        <dbReference type="EMBL" id="MFI9118859.1"/>
    </source>
</evidence>
<evidence type="ECO:0000256" key="5">
    <source>
        <dbReference type="ARBA" id="ARBA00022692"/>
    </source>
</evidence>
<feature type="transmembrane region" description="Helical" evidence="10">
    <location>
        <begin position="269"/>
        <end position="289"/>
    </location>
</feature>
<feature type="transmembrane region" description="Helical" evidence="10">
    <location>
        <begin position="221"/>
        <end position="239"/>
    </location>
</feature>
<dbReference type="Proteomes" id="UP001614391">
    <property type="component" value="Unassembled WGS sequence"/>
</dbReference>
<accession>A0ABW8CMU1</accession>
<evidence type="ECO:0000256" key="1">
    <source>
        <dbReference type="ARBA" id="ARBA00004651"/>
    </source>
</evidence>
<dbReference type="InterPro" id="IPR005829">
    <property type="entry name" value="Sugar_transporter_CS"/>
</dbReference>